<dbReference type="AlphaFoldDB" id="A0A377PRV1"/>
<dbReference type="Gene3D" id="3.10.28.20">
    <property type="entry name" value="Acetamidase/Formamidase-like domains"/>
    <property type="match status" value="1"/>
</dbReference>
<evidence type="ECO:0000313" key="3">
    <source>
        <dbReference type="Proteomes" id="UP000029922"/>
    </source>
</evidence>
<evidence type="ECO:0000313" key="4">
    <source>
        <dbReference type="Proteomes" id="UP000255139"/>
    </source>
</evidence>
<sequence length="301" mass="33736">MGFLCRFLYMIRIALLCCFIYFISCSSNNLGALDNDSKNASYLYGIGYGKDANSAKENAIKDLATNLQVSIQVQAQNTTVHNDYSLKTSGIQHTSLESGFTDLSGIELDKVSKAGDLVVVRVKATKAILRSQILQRMQAKQDFLKASIEKCGYPSLKSYEMFKIYLKELQNDINVISALGGSMTSYQLEVKDYGAIAARKLSYDLNIEQSIYVPDVLPILLAELSKFMIISKESTRTINAKITSDKYIGLELVFLDCNGDVEDSININSYIDRHKLNSDNNKTRLGAFIYKTLYSFMYDSM</sequence>
<reference evidence="1 4" key="2">
    <citation type="submission" date="2018-06" db="EMBL/GenBank/DDBJ databases">
        <authorList>
            <consortium name="Pathogen Informatics"/>
            <person name="Doyle S."/>
        </authorList>
    </citation>
    <scope>NUCLEOTIDE SEQUENCE [LARGE SCALE GENOMIC DNA]</scope>
    <source>
        <strain evidence="1 4">NCTC12714</strain>
    </source>
</reference>
<dbReference type="STRING" id="216.LS73_08570"/>
<dbReference type="EMBL" id="UGJE01000002">
    <property type="protein sequence ID" value="STQ85250.1"/>
    <property type="molecule type" value="Genomic_DNA"/>
</dbReference>
<name>A0A377PRV1_9HELI</name>
<dbReference type="Proteomes" id="UP000255139">
    <property type="component" value="Unassembled WGS sequence"/>
</dbReference>
<accession>A0A377PRV1</accession>
<evidence type="ECO:0008006" key="5">
    <source>
        <dbReference type="Google" id="ProtNLM"/>
    </source>
</evidence>
<evidence type="ECO:0000313" key="2">
    <source>
        <dbReference type="EMBL" id="TLE01331.1"/>
    </source>
</evidence>
<gene>
    <name evidence="2" type="ORF">LS73_001195</name>
    <name evidence="1" type="ORF">NCTC12714_00025</name>
</gene>
<reference evidence="2 3" key="1">
    <citation type="journal article" date="2014" name="Genome Announc.">
        <title>Draft genome sequences of eight enterohepatic helicobacter species isolated from both laboratory and wild rodents.</title>
        <authorList>
            <person name="Sheh A."/>
            <person name="Shen Z."/>
            <person name="Fox J.G."/>
        </authorList>
    </citation>
    <scope>NUCLEOTIDE SEQUENCE [LARGE SCALE GENOMIC DNA]</scope>
    <source>
        <strain evidence="2 3">ST1</strain>
    </source>
</reference>
<dbReference type="Proteomes" id="UP000029922">
    <property type="component" value="Unassembled WGS sequence"/>
</dbReference>
<protein>
    <recommendedName>
        <fullName evidence="5">LPP20 lipofamily protein</fullName>
    </recommendedName>
</protein>
<evidence type="ECO:0000313" key="1">
    <source>
        <dbReference type="EMBL" id="STQ85250.1"/>
    </source>
</evidence>
<keyword evidence="4" id="KW-1185">Reference proteome</keyword>
<dbReference type="RefSeq" id="WP_138069969.1">
    <property type="nucleotide sequence ID" value="NZ_FZMN01000006.1"/>
</dbReference>
<organism evidence="1 4">
    <name type="scientific">Helicobacter muridarum</name>
    <dbReference type="NCBI Taxonomy" id="216"/>
    <lineage>
        <taxon>Bacteria</taxon>
        <taxon>Pseudomonadati</taxon>
        <taxon>Campylobacterota</taxon>
        <taxon>Epsilonproteobacteria</taxon>
        <taxon>Campylobacterales</taxon>
        <taxon>Helicobacteraceae</taxon>
        <taxon>Helicobacter</taxon>
    </lineage>
</organism>
<dbReference type="OrthoDB" id="5325332at2"/>
<dbReference type="EMBL" id="JRPD02000002">
    <property type="protein sequence ID" value="TLE01331.1"/>
    <property type="molecule type" value="Genomic_DNA"/>
</dbReference>
<proteinExistence type="predicted"/>